<comment type="cofactor">
    <cofactor evidence="1">
        <name>Fe(2+)</name>
        <dbReference type="ChEBI" id="CHEBI:29033"/>
    </cofactor>
</comment>
<evidence type="ECO:0000256" key="6">
    <source>
        <dbReference type="ARBA" id="ARBA00023033"/>
    </source>
</evidence>
<dbReference type="Pfam" id="PF00351">
    <property type="entry name" value="Biopterin_H"/>
    <property type="match status" value="1"/>
</dbReference>
<reference evidence="8 9" key="1">
    <citation type="journal article" date="2018" name="Gigascience">
        <title>Genomes of trombidid mites reveal novel predicted allergens and laterally-transferred genes associated with secondary metabolism.</title>
        <authorList>
            <person name="Dong X."/>
            <person name="Chaisiri K."/>
            <person name="Xia D."/>
            <person name="Armstrong S.D."/>
            <person name="Fang Y."/>
            <person name="Donnelly M.J."/>
            <person name="Kadowaki T."/>
            <person name="McGarry J.W."/>
            <person name="Darby A.C."/>
            <person name="Makepeace B.L."/>
        </authorList>
    </citation>
    <scope>NUCLEOTIDE SEQUENCE [LARGE SCALE GENOMIC DNA]</scope>
    <source>
        <strain evidence="8">UoL-UT</strain>
    </source>
</reference>
<evidence type="ECO:0000259" key="7">
    <source>
        <dbReference type="PROSITE" id="PS51410"/>
    </source>
</evidence>
<evidence type="ECO:0000313" key="8">
    <source>
        <dbReference type="EMBL" id="RWS19625.1"/>
    </source>
</evidence>
<dbReference type="OrthoDB" id="983542at2759"/>
<keyword evidence="5" id="KW-0408">Iron</keyword>
<gene>
    <name evidence="8" type="ORF">B4U80_10719</name>
</gene>
<dbReference type="GO" id="GO:0006585">
    <property type="term" value="P:dopamine biosynthetic process from tyrosine"/>
    <property type="evidence" value="ECO:0007669"/>
    <property type="project" value="TreeGrafter"/>
</dbReference>
<evidence type="ECO:0000256" key="2">
    <source>
        <dbReference type="ARBA" id="ARBA00009712"/>
    </source>
</evidence>
<dbReference type="PROSITE" id="PS51410">
    <property type="entry name" value="BH4_AAA_HYDROXYL_2"/>
    <property type="match status" value="1"/>
</dbReference>
<accession>A0A443RWS5</accession>
<evidence type="ECO:0000256" key="1">
    <source>
        <dbReference type="ARBA" id="ARBA00001954"/>
    </source>
</evidence>
<keyword evidence="9" id="KW-1185">Reference proteome</keyword>
<sequence length="79" mass="9041">MPVSNMFKFSKIWKKIADTVRIIFLNLKTLPSLLKTGFMLRPAAGLLTARDFLASFAFRVFQCTQHVRHSSNPHHSPEP</sequence>
<comment type="caution">
    <text evidence="8">The sequence shown here is derived from an EMBL/GenBank/DDBJ whole genome shotgun (WGS) entry which is preliminary data.</text>
</comment>
<dbReference type="InterPro" id="IPR001273">
    <property type="entry name" value="ArAA_hydroxylase"/>
</dbReference>
<evidence type="ECO:0000256" key="3">
    <source>
        <dbReference type="ARBA" id="ARBA00022723"/>
    </source>
</evidence>
<dbReference type="InterPro" id="IPR019774">
    <property type="entry name" value="Aromatic-AA_hydroxylase_C"/>
</dbReference>
<dbReference type="PANTHER" id="PTHR11473:SF15">
    <property type="entry name" value="TYROSINE 3-MONOOXYGENASE"/>
    <property type="match status" value="1"/>
</dbReference>
<protein>
    <submittedName>
        <fullName evidence="8">Tyrosine 3-monooxygenase-like protein</fullName>
    </submittedName>
</protein>
<feature type="domain" description="Biopterin-dependent aromatic amino acid hydroxylase family profile" evidence="7">
    <location>
        <begin position="1"/>
        <end position="79"/>
    </location>
</feature>
<dbReference type="Proteomes" id="UP000288716">
    <property type="component" value="Unassembled WGS sequence"/>
</dbReference>
<dbReference type="EMBL" id="NCKV01024267">
    <property type="protein sequence ID" value="RWS19625.1"/>
    <property type="molecule type" value="Genomic_DNA"/>
</dbReference>
<dbReference type="PANTHER" id="PTHR11473">
    <property type="entry name" value="AROMATIC AMINO ACID HYDROXYLASE"/>
    <property type="match status" value="1"/>
</dbReference>
<dbReference type="Gene3D" id="1.10.800.10">
    <property type="entry name" value="Aromatic amino acid hydroxylase"/>
    <property type="match status" value="1"/>
</dbReference>
<dbReference type="VEuPathDB" id="VectorBase:LDEU012415"/>
<name>A0A443RWS5_9ACAR</name>
<dbReference type="GO" id="GO:0030424">
    <property type="term" value="C:axon"/>
    <property type="evidence" value="ECO:0007669"/>
    <property type="project" value="TreeGrafter"/>
</dbReference>
<dbReference type="SUPFAM" id="SSF56534">
    <property type="entry name" value="Aromatic aminoacid monoxygenases, catalytic and oligomerization domains"/>
    <property type="match status" value="1"/>
</dbReference>
<dbReference type="STRING" id="299467.A0A443RWS5"/>
<evidence type="ECO:0000313" key="9">
    <source>
        <dbReference type="Proteomes" id="UP000288716"/>
    </source>
</evidence>
<comment type="similarity">
    <text evidence="2">Belongs to the biopterin-dependent aromatic amino acid hydroxylase family.</text>
</comment>
<dbReference type="AlphaFoldDB" id="A0A443RWS5"/>
<dbReference type="GO" id="GO:0005506">
    <property type="term" value="F:iron ion binding"/>
    <property type="evidence" value="ECO:0007669"/>
    <property type="project" value="InterPro"/>
</dbReference>
<evidence type="ECO:0000256" key="5">
    <source>
        <dbReference type="ARBA" id="ARBA00023004"/>
    </source>
</evidence>
<proteinExistence type="inferred from homology"/>
<dbReference type="InterPro" id="IPR036951">
    <property type="entry name" value="ArAA_hydroxylase_sf"/>
</dbReference>
<evidence type="ECO:0000256" key="4">
    <source>
        <dbReference type="ARBA" id="ARBA00023002"/>
    </source>
</evidence>
<keyword evidence="6 8" id="KW-0503">Monooxygenase</keyword>
<dbReference type="GO" id="GO:0043204">
    <property type="term" value="C:perikaryon"/>
    <property type="evidence" value="ECO:0007669"/>
    <property type="project" value="TreeGrafter"/>
</dbReference>
<dbReference type="GO" id="GO:0004511">
    <property type="term" value="F:tyrosine 3-monooxygenase activity"/>
    <property type="evidence" value="ECO:0007669"/>
    <property type="project" value="TreeGrafter"/>
</dbReference>
<dbReference type="InterPro" id="IPR036329">
    <property type="entry name" value="Aro-AA_hydroxylase_C_sf"/>
</dbReference>
<dbReference type="GO" id="GO:0005737">
    <property type="term" value="C:cytoplasm"/>
    <property type="evidence" value="ECO:0007669"/>
    <property type="project" value="TreeGrafter"/>
</dbReference>
<keyword evidence="3" id="KW-0479">Metal-binding</keyword>
<organism evidence="8 9">
    <name type="scientific">Leptotrombidium deliense</name>
    <dbReference type="NCBI Taxonomy" id="299467"/>
    <lineage>
        <taxon>Eukaryota</taxon>
        <taxon>Metazoa</taxon>
        <taxon>Ecdysozoa</taxon>
        <taxon>Arthropoda</taxon>
        <taxon>Chelicerata</taxon>
        <taxon>Arachnida</taxon>
        <taxon>Acari</taxon>
        <taxon>Acariformes</taxon>
        <taxon>Trombidiformes</taxon>
        <taxon>Prostigmata</taxon>
        <taxon>Anystina</taxon>
        <taxon>Parasitengona</taxon>
        <taxon>Trombiculoidea</taxon>
        <taxon>Trombiculidae</taxon>
        <taxon>Leptotrombidium</taxon>
    </lineage>
</organism>
<keyword evidence="4" id="KW-0560">Oxidoreductase</keyword>